<dbReference type="RefSeq" id="WP_344088053.1">
    <property type="nucleotide sequence ID" value="NZ_BAAALS010000044.1"/>
</dbReference>
<dbReference type="EMBL" id="BAAALS010000044">
    <property type="protein sequence ID" value="GAA1775616.1"/>
    <property type="molecule type" value="Genomic_DNA"/>
</dbReference>
<accession>A0ABN2L552</accession>
<protein>
    <submittedName>
        <fullName evidence="1">Uncharacterized protein</fullName>
    </submittedName>
</protein>
<comment type="caution">
    <text evidence="1">The sequence shown here is derived from an EMBL/GenBank/DDBJ whole genome shotgun (WGS) entry which is preliminary data.</text>
</comment>
<sequence length="120" mass="13699">MSVEDSAFVAARERAMARDGVLAGRYALVNGELLRLAHHERRPGLVQLSFTTTARHRDGGVLELTARDGDNVRATWWRGLNNDRGETIPAGFRWEKNDDYYYGTVGWDELRDVTVDVRRH</sequence>
<name>A0ABN2L552_9ACTN</name>
<gene>
    <name evidence="1" type="ORF">GCM10009681_53910</name>
</gene>
<evidence type="ECO:0000313" key="2">
    <source>
        <dbReference type="Proteomes" id="UP001500655"/>
    </source>
</evidence>
<proteinExistence type="predicted"/>
<keyword evidence="2" id="KW-1185">Reference proteome</keyword>
<dbReference type="Proteomes" id="UP001500655">
    <property type="component" value="Unassembled WGS sequence"/>
</dbReference>
<reference evidence="1 2" key="1">
    <citation type="journal article" date="2019" name="Int. J. Syst. Evol. Microbiol.">
        <title>The Global Catalogue of Microorganisms (GCM) 10K type strain sequencing project: providing services to taxonomists for standard genome sequencing and annotation.</title>
        <authorList>
            <consortium name="The Broad Institute Genomics Platform"/>
            <consortium name="The Broad Institute Genome Sequencing Center for Infectious Disease"/>
            <person name="Wu L."/>
            <person name="Ma J."/>
        </authorList>
    </citation>
    <scope>NUCLEOTIDE SEQUENCE [LARGE SCALE GENOMIC DNA]</scope>
    <source>
        <strain evidence="1 2">JCM 13249</strain>
    </source>
</reference>
<evidence type="ECO:0000313" key="1">
    <source>
        <dbReference type="EMBL" id="GAA1775616.1"/>
    </source>
</evidence>
<organism evidence="1 2">
    <name type="scientific">Luedemannella helvata</name>
    <dbReference type="NCBI Taxonomy" id="349315"/>
    <lineage>
        <taxon>Bacteria</taxon>
        <taxon>Bacillati</taxon>
        <taxon>Actinomycetota</taxon>
        <taxon>Actinomycetes</taxon>
        <taxon>Micromonosporales</taxon>
        <taxon>Micromonosporaceae</taxon>
        <taxon>Luedemannella</taxon>
    </lineage>
</organism>